<dbReference type="SUPFAM" id="SSF58104">
    <property type="entry name" value="Methyl-accepting chemotaxis protein (MCP) signaling domain"/>
    <property type="match status" value="1"/>
</dbReference>
<dbReference type="PANTHER" id="PTHR32089">
    <property type="entry name" value="METHYL-ACCEPTING CHEMOTAXIS PROTEIN MCPB"/>
    <property type="match status" value="1"/>
</dbReference>
<proteinExistence type="predicted"/>
<evidence type="ECO:0000313" key="7">
    <source>
        <dbReference type="Proteomes" id="UP000324209"/>
    </source>
</evidence>
<dbReference type="InterPro" id="IPR004089">
    <property type="entry name" value="MCPsignal_dom"/>
</dbReference>
<sequence>MTIKAKLLSLVTVFLVLFCSIVGLYFMIMAPIEKIETEKNVLDALKNSILNEQILMNRLLGQSPFVRMSEDFYESVEQTNSLFAELQSVEYLRATSGNIAEALDIISRLNEMKLERLTQFKNADQKFRESVEEIYVFIDSFSFVKIYQTKRFSENLNSTNANQFSFAFTNYLSQHSIYENVLESSVTVISEQFEFVEREIRVVEKRSLTYSLIGLIIILSLVFTGSIIFTNQIVNNIKSIEGSISRLKDGDLRSVGTVNSKDDLARLNSNLSLFQNSMRGIIDRIKCVSDENLIVRDKLINQVEDTTTTSRNIKISTDEMKQDIQELDETARISYESVEFISGKIETLNQSILEQTAMIEESSAAVNEMMASIANVEQVTIKKLGSLEEMSNSMDAGNSQLKDTSQSIQKINSSIDAIRNMISVIEDISSQTNLLSMNAAIEAAHAGEYGKGFAVVSDEIRKLAEASSQNSREIGTSLTEIIQNIKEATDSSDVTMSTFSKSVSEVEDLVSSLKEISQSMVELKSGGDQIQQAMSSLQTMTVEVRQDSSSMNEQSQNMIQAVENVQAISGSVNSSINQVSEGVGNITLAIDKIKDITGSIGSIAGRIGAELDFFQTDDQCEDAVLEDLDSSEIPSSEDSTKDTAELFVDASQAEDPDDSDVDRG</sequence>
<dbReference type="KEGG" id="ock:EXM22_15230"/>
<reference evidence="6 7" key="1">
    <citation type="submission" date="2019-02" db="EMBL/GenBank/DDBJ databases">
        <title>Complete Genome Sequence and Methylome Analysis of free living Spirochaetas.</title>
        <authorList>
            <person name="Fomenkov A."/>
            <person name="Dubinina G."/>
            <person name="Leshcheva N."/>
            <person name="Mikheeva N."/>
            <person name="Grabovich M."/>
            <person name="Vincze T."/>
            <person name="Roberts R.J."/>
        </authorList>
    </citation>
    <scope>NUCLEOTIDE SEQUENCE [LARGE SCALE GENOMIC DNA]</scope>
    <source>
        <strain evidence="6 7">K2</strain>
    </source>
</reference>
<feature type="transmembrane region" description="Helical" evidence="4">
    <location>
        <begin position="6"/>
        <end position="28"/>
    </location>
</feature>
<dbReference type="AlphaFoldDB" id="A0A5C1QMD8"/>
<dbReference type="RefSeq" id="WP_149487340.1">
    <property type="nucleotide sequence ID" value="NZ_CP036150.1"/>
</dbReference>
<keyword evidence="1 2" id="KW-0807">Transducer</keyword>
<feature type="region of interest" description="Disordered" evidence="3">
    <location>
        <begin position="627"/>
        <end position="664"/>
    </location>
</feature>
<dbReference type="Pfam" id="PF00015">
    <property type="entry name" value="MCPsignal"/>
    <property type="match status" value="1"/>
</dbReference>
<keyword evidence="4" id="KW-0472">Membrane</keyword>
<keyword evidence="4" id="KW-0812">Transmembrane</keyword>
<dbReference type="PANTHER" id="PTHR32089:SF112">
    <property type="entry name" value="LYSOZYME-LIKE PROTEIN-RELATED"/>
    <property type="match status" value="1"/>
</dbReference>
<evidence type="ECO:0000256" key="3">
    <source>
        <dbReference type="SAM" id="MobiDB-lite"/>
    </source>
</evidence>
<name>A0A5C1QMD8_9SPIO</name>
<protein>
    <recommendedName>
        <fullName evidence="5">Methyl-accepting transducer domain-containing protein</fullName>
    </recommendedName>
</protein>
<dbReference type="GO" id="GO:0016020">
    <property type="term" value="C:membrane"/>
    <property type="evidence" value="ECO:0007669"/>
    <property type="project" value="InterPro"/>
</dbReference>
<dbReference type="Proteomes" id="UP000324209">
    <property type="component" value="Chromosome"/>
</dbReference>
<dbReference type="GO" id="GO:0007165">
    <property type="term" value="P:signal transduction"/>
    <property type="evidence" value="ECO:0007669"/>
    <property type="project" value="UniProtKB-KW"/>
</dbReference>
<keyword evidence="7" id="KW-1185">Reference proteome</keyword>
<evidence type="ECO:0000256" key="1">
    <source>
        <dbReference type="ARBA" id="ARBA00023224"/>
    </source>
</evidence>
<evidence type="ECO:0000256" key="2">
    <source>
        <dbReference type="PROSITE-ProRule" id="PRU00284"/>
    </source>
</evidence>
<dbReference type="OrthoDB" id="319733at2"/>
<accession>A0A5C1QMD8</accession>
<evidence type="ECO:0000313" key="6">
    <source>
        <dbReference type="EMBL" id="QEN09265.1"/>
    </source>
</evidence>
<feature type="compositionally biased region" description="Acidic residues" evidence="3">
    <location>
        <begin position="652"/>
        <end position="664"/>
    </location>
</feature>
<dbReference type="EMBL" id="CP036150">
    <property type="protein sequence ID" value="QEN09265.1"/>
    <property type="molecule type" value="Genomic_DNA"/>
</dbReference>
<dbReference type="Gene3D" id="6.10.340.10">
    <property type="match status" value="1"/>
</dbReference>
<gene>
    <name evidence="6" type="ORF">EXM22_15230</name>
</gene>
<feature type="domain" description="Methyl-accepting transducer" evidence="5">
    <location>
        <begin position="330"/>
        <end position="552"/>
    </location>
</feature>
<dbReference type="PROSITE" id="PS50111">
    <property type="entry name" value="CHEMOTAXIS_TRANSDUC_2"/>
    <property type="match status" value="1"/>
</dbReference>
<organism evidence="6 7">
    <name type="scientific">Oceanispirochaeta crateris</name>
    <dbReference type="NCBI Taxonomy" id="2518645"/>
    <lineage>
        <taxon>Bacteria</taxon>
        <taxon>Pseudomonadati</taxon>
        <taxon>Spirochaetota</taxon>
        <taxon>Spirochaetia</taxon>
        <taxon>Spirochaetales</taxon>
        <taxon>Spirochaetaceae</taxon>
        <taxon>Oceanispirochaeta</taxon>
    </lineage>
</organism>
<keyword evidence="4" id="KW-1133">Transmembrane helix</keyword>
<dbReference type="SMART" id="SM00283">
    <property type="entry name" value="MA"/>
    <property type="match status" value="1"/>
</dbReference>
<evidence type="ECO:0000256" key="4">
    <source>
        <dbReference type="SAM" id="Phobius"/>
    </source>
</evidence>
<dbReference type="Gene3D" id="1.10.287.950">
    <property type="entry name" value="Methyl-accepting chemotaxis protein"/>
    <property type="match status" value="1"/>
</dbReference>
<feature type="transmembrane region" description="Helical" evidence="4">
    <location>
        <begin position="208"/>
        <end position="229"/>
    </location>
</feature>
<evidence type="ECO:0000259" key="5">
    <source>
        <dbReference type="PROSITE" id="PS50111"/>
    </source>
</evidence>